<dbReference type="Pfam" id="PF00702">
    <property type="entry name" value="Hydrolase"/>
    <property type="match status" value="1"/>
</dbReference>
<keyword evidence="6" id="KW-1185">Reference proteome</keyword>
<evidence type="ECO:0000256" key="1">
    <source>
        <dbReference type="ARBA" id="ARBA00001946"/>
    </source>
</evidence>
<dbReference type="EMBL" id="CANTFK010000182">
    <property type="protein sequence ID" value="CAI5708153.1"/>
    <property type="molecule type" value="Genomic_DNA"/>
</dbReference>
<name>A0AAV0SWS6_9STRA</name>
<dbReference type="EMBL" id="CAKLBC010000125">
    <property type="protein sequence ID" value="CAH0484864.1"/>
    <property type="molecule type" value="Genomic_DNA"/>
</dbReference>
<gene>
    <name evidence="4" type="ORF">PFR001_LOCUS600</name>
    <name evidence="5" type="ORF">PFR002_LOCUS1773</name>
</gene>
<evidence type="ECO:0000313" key="6">
    <source>
        <dbReference type="Proteomes" id="UP001157938"/>
    </source>
</evidence>
<keyword evidence="2" id="KW-0378">Hydrolase</keyword>
<dbReference type="GO" id="GO:0046380">
    <property type="term" value="P:N-acetylneuraminate biosynthetic process"/>
    <property type="evidence" value="ECO:0007669"/>
    <property type="project" value="TreeGrafter"/>
</dbReference>
<reference evidence="4 6" key="1">
    <citation type="submission" date="2021-11" db="EMBL/GenBank/DDBJ databases">
        <authorList>
            <person name="Islam A."/>
            <person name="Islam S."/>
            <person name="Flora M.S."/>
            <person name="Rahman M."/>
            <person name="Ziaur R.M."/>
            <person name="Epstein J.H."/>
            <person name="Hassan M."/>
            <person name="Klassen M."/>
            <person name="Woodard K."/>
            <person name="Webb A."/>
            <person name="Webby R.J."/>
            <person name="El Zowalaty M.E."/>
        </authorList>
    </citation>
    <scope>NUCLEOTIDE SEQUENCE [LARGE SCALE GENOMIC DNA]</scope>
    <source>
        <strain evidence="4">Pf1</strain>
    </source>
</reference>
<comment type="cofactor">
    <cofactor evidence="1">
        <name>Mg(2+)</name>
        <dbReference type="ChEBI" id="CHEBI:18420"/>
    </cofactor>
</comment>
<dbReference type="InterPro" id="IPR051400">
    <property type="entry name" value="HAD-like_hydrolase"/>
</dbReference>
<dbReference type="Proteomes" id="UP001159659">
    <property type="component" value="Unassembled WGS sequence"/>
</dbReference>
<dbReference type="PANTHER" id="PTHR46470:SF3">
    <property type="entry name" value="N-ACYLNEURAMINATE-9-PHOSPHATASE"/>
    <property type="match status" value="1"/>
</dbReference>
<dbReference type="SFLD" id="SFLDG01129">
    <property type="entry name" value="C1.5:_HAD__Beta-PGM__Phosphata"/>
    <property type="match status" value="1"/>
</dbReference>
<sequence length="275" mass="31000">MMTTSLVVRGVTFDLDDTLWCGQTVIHKATTAFHAFLAEKTPQLAKKFPPATFDALLMEFQRSIPDKAHDYTFLRKYTLHYCVDVCGAQNLQLEDQMHLKTFINAALRAFLIPRSQPDLFDGIENLFQALELEIQRCHDTSPLMGVITNGNCEMDKLPRYFQQYMNFVVSAELVGTAKPNQAIFDAAIAKFPALDNRQQIVHVGDHYKCDVEGAKRAGLRTIWVNAKWTKPDVLTRAELSQDDAEQYAAADAIVKKVNAVLLVVKHWNILAAPSE</sequence>
<dbReference type="GO" id="GO:0050124">
    <property type="term" value="F:N-acylneuraminate-9-phosphatase activity"/>
    <property type="evidence" value="ECO:0007669"/>
    <property type="project" value="TreeGrafter"/>
</dbReference>
<dbReference type="SFLD" id="SFLDS00003">
    <property type="entry name" value="Haloacid_Dehalogenase"/>
    <property type="match status" value="1"/>
</dbReference>
<dbReference type="InterPro" id="IPR006439">
    <property type="entry name" value="HAD-SF_hydro_IA"/>
</dbReference>
<evidence type="ECO:0000313" key="7">
    <source>
        <dbReference type="Proteomes" id="UP001159659"/>
    </source>
</evidence>
<evidence type="ECO:0000256" key="3">
    <source>
        <dbReference type="ARBA" id="ARBA00022842"/>
    </source>
</evidence>
<protein>
    <recommendedName>
        <fullName evidence="8">Haloacid dehalogenase-like hydrolase</fullName>
    </recommendedName>
</protein>
<comment type="caution">
    <text evidence="5">The sequence shown here is derived from an EMBL/GenBank/DDBJ whole genome shotgun (WGS) entry which is preliminary data.</text>
</comment>
<evidence type="ECO:0008006" key="8">
    <source>
        <dbReference type="Google" id="ProtNLM"/>
    </source>
</evidence>
<evidence type="ECO:0000313" key="5">
    <source>
        <dbReference type="EMBL" id="CAI5708153.1"/>
    </source>
</evidence>
<evidence type="ECO:0000256" key="2">
    <source>
        <dbReference type="ARBA" id="ARBA00022801"/>
    </source>
</evidence>
<dbReference type="Proteomes" id="UP001157938">
    <property type="component" value="Unassembled WGS sequence"/>
</dbReference>
<accession>A0AAV0SWS6</accession>
<dbReference type="InterPro" id="IPR036412">
    <property type="entry name" value="HAD-like_sf"/>
</dbReference>
<proteinExistence type="predicted"/>
<organism evidence="5 7">
    <name type="scientific">Peronospora farinosa</name>
    <dbReference type="NCBI Taxonomy" id="134698"/>
    <lineage>
        <taxon>Eukaryota</taxon>
        <taxon>Sar</taxon>
        <taxon>Stramenopiles</taxon>
        <taxon>Oomycota</taxon>
        <taxon>Peronosporomycetes</taxon>
        <taxon>Peronosporales</taxon>
        <taxon>Peronosporaceae</taxon>
        <taxon>Peronospora</taxon>
    </lineage>
</organism>
<dbReference type="NCBIfam" id="TIGR01549">
    <property type="entry name" value="HAD-SF-IA-v1"/>
    <property type="match status" value="1"/>
</dbReference>
<dbReference type="Gene3D" id="3.40.50.1000">
    <property type="entry name" value="HAD superfamily/HAD-like"/>
    <property type="match status" value="1"/>
</dbReference>
<dbReference type="Gene3D" id="1.20.120.1600">
    <property type="match status" value="1"/>
</dbReference>
<evidence type="ECO:0000313" key="4">
    <source>
        <dbReference type="EMBL" id="CAH0484864.1"/>
    </source>
</evidence>
<dbReference type="PANTHER" id="PTHR46470">
    <property type="entry name" value="N-ACYLNEURAMINATE-9-PHOSPHATASE"/>
    <property type="match status" value="1"/>
</dbReference>
<keyword evidence="3" id="KW-0460">Magnesium</keyword>
<reference evidence="5" key="2">
    <citation type="submission" date="2022-12" db="EMBL/GenBank/DDBJ databases">
        <authorList>
            <person name="Webb A."/>
        </authorList>
    </citation>
    <scope>NUCLEOTIDE SEQUENCE</scope>
    <source>
        <strain evidence="5">Pf2</strain>
    </source>
</reference>
<dbReference type="InterPro" id="IPR023214">
    <property type="entry name" value="HAD_sf"/>
</dbReference>
<dbReference type="AlphaFoldDB" id="A0AAV0SWS6"/>
<dbReference type="SUPFAM" id="SSF56784">
    <property type="entry name" value="HAD-like"/>
    <property type="match status" value="1"/>
</dbReference>